<evidence type="ECO:0000256" key="8">
    <source>
        <dbReference type="ARBA" id="ARBA00038436"/>
    </source>
</evidence>
<reference evidence="11 12" key="1">
    <citation type="submission" date="2018-04" db="EMBL/GenBank/DDBJ databases">
        <title>Genomic Encyclopedia of Archaeal and Bacterial Type Strains, Phase II (KMG-II): from individual species to whole genera.</title>
        <authorList>
            <person name="Goeker M."/>
        </authorList>
    </citation>
    <scope>NUCLEOTIDE SEQUENCE [LARGE SCALE GENOMIC DNA]</scope>
    <source>
        <strain evidence="11 12">DSM 25521</strain>
    </source>
</reference>
<dbReference type="InterPro" id="IPR055348">
    <property type="entry name" value="DctQ"/>
</dbReference>
<evidence type="ECO:0000256" key="7">
    <source>
        <dbReference type="ARBA" id="ARBA00023136"/>
    </source>
</evidence>
<evidence type="ECO:0000256" key="1">
    <source>
        <dbReference type="ARBA" id="ARBA00004429"/>
    </source>
</evidence>
<dbReference type="RefSeq" id="WP_245902142.1">
    <property type="nucleotide sequence ID" value="NZ_PZZL01000010.1"/>
</dbReference>
<accession>A0A2T4YXW9</accession>
<dbReference type="PANTHER" id="PTHR35011">
    <property type="entry name" value="2,3-DIKETO-L-GULONATE TRAP TRANSPORTER SMALL PERMEASE PROTEIN YIAM"/>
    <property type="match status" value="1"/>
</dbReference>
<evidence type="ECO:0000256" key="3">
    <source>
        <dbReference type="ARBA" id="ARBA00022475"/>
    </source>
</evidence>
<dbReference type="Pfam" id="PF04290">
    <property type="entry name" value="DctQ"/>
    <property type="match status" value="1"/>
</dbReference>
<dbReference type="AlphaFoldDB" id="A0A2T4YXW9"/>
<comment type="subunit">
    <text evidence="9">The complex comprises the extracytoplasmic solute receptor protein and the two transmembrane proteins.</text>
</comment>
<evidence type="ECO:0000256" key="2">
    <source>
        <dbReference type="ARBA" id="ARBA00022448"/>
    </source>
</evidence>
<dbReference type="PANTHER" id="PTHR35011:SF2">
    <property type="entry name" value="2,3-DIKETO-L-GULONATE TRAP TRANSPORTER SMALL PERMEASE PROTEIN YIAM"/>
    <property type="match status" value="1"/>
</dbReference>
<dbReference type="EMBL" id="PZZL01000010">
    <property type="protein sequence ID" value="PTM51364.1"/>
    <property type="molecule type" value="Genomic_DNA"/>
</dbReference>
<dbReference type="GO" id="GO:0015740">
    <property type="term" value="P:C4-dicarboxylate transport"/>
    <property type="evidence" value="ECO:0007669"/>
    <property type="project" value="TreeGrafter"/>
</dbReference>
<dbReference type="InterPro" id="IPR007387">
    <property type="entry name" value="TRAP_DctQ"/>
</dbReference>
<dbReference type="GO" id="GO:0022857">
    <property type="term" value="F:transmembrane transporter activity"/>
    <property type="evidence" value="ECO:0007669"/>
    <property type="project" value="UniProtKB-UniRule"/>
</dbReference>
<feature type="transmembrane region" description="Helical" evidence="9">
    <location>
        <begin position="138"/>
        <end position="157"/>
    </location>
</feature>
<evidence type="ECO:0000256" key="5">
    <source>
        <dbReference type="ARBA" id="ARBA00022692"/>
    </source>
</evidence>
<protein>
    <recommendedName>
        <fullName evidence="9">TRAP transporter small permease protein</fullName>
    </recommendedName>
</protein>
<sequence length="169" mass="18401">MSVELDPTASQPIPKPRVPLKIEEMLIAAAMAAMALITFGNVVVRYLTNVSFAFTEEYSVVLMVVVTMVGSSLAVAAGRHIRIGVAIDAMTPALRRRFEMIAMVAVIICFGILLVHGGRLAWDEYRFEVLSPGLGNPQWIYTGIMPLLSIAVIARAVGRFIRLARGEDA</sequence>
<name>A0A2T4YXW9_9HYPH</name>
<dbReference type="GO" id="GO:0005886">
    <property type="term" value="C:plasma membrane"/>
    <property type="evidence" value="ECO:0007669"/>
    <property type="project" value="UniProtKB-SubCell"/>
</dbReference>
<keyword evidence="3" id="KW-1003">Cell membrane</keyword>
<evidence type="ECO:0000313" key="11">
    <source>
        <dbReference type="EMBL" id="PTM51364.1"/>
    </source>
</evidence>
<evidence type="ECO:0000313" key="12">
    <source>
        <dbReference type="Proteomes" id="UP000241808"/>
    </source>
</evidence>
<evidence type="ECO:0000256" key="6">
    <source>
        <dbReference type="ARBA" id="ARBA00022989"/>
    </source>
</evidence>
<keyword evidence="12" id="KW-1185">Reference proteome</keyword>
<feature type="transmembrane region" description="Helical" evidence="9">
    <location>
        <begin position="25"/>
        <end position="46"/>
    </location>
</feature>
<evidence type="ECO:0000256" key="9">
    <source>
        <dbReference type="RuleBase" id="RU369079"/>
    </source>
</evidence>
<comment type="caution">
    <text evidence="11">The sequence shown here is derived from an EMBL/GenBank/DDBJ whole genome shotgun (WGS) entry which is preliminary data.</text>
</comment>
<dbReference type="Proteomes" id="UP000241808">
    <property type="component" value="Unassembled WGS sequence"/>
</dbReference>
<keyword evidence="2 9" id="KW-0813">Transport</keyword>
<keyword evidence="6 9" id="KW-1133">Transmembrane helix</keyword>
<feature type="domain" description="Tripartite ATP-independent periplasmic transporters DctQ component" evidence="10">
    <location>
        <begin position="34"/>
        <end position="165"/>
    </location>
</feature>
<feature type="transmembrane region" description="Helical" evidence="9">
    <location>
        <begin position="58"/>
        <end position="77"/>
    </location>
</feature>
<comment type="similarity">
    <text evidence="8 9">Belongs to the TRAP transporter small permease family.</text>
</comment>
<evidence type="ECO:0000256" key="4">
    <source>
        <dbReference type="ARBA" id="ARBA00022519"/>
    </source>
</evidence>
<feature type="transmembrane region" description="Helical" evidence="9">
    <location>
        <begin position="98"/>
        <end position="118"/>
    </location>
</feature>
<gene>
    <name evidence="11" type="ORF">C8P69_11029</name>
</gene>
<keyword evidence="4 9" id="KW-0997">Cell inner membrane</keyword>
<keyword evidence="5 9" id="KW-0812">Transmembrane</keyword>
<evidence type="ECO:0000259" key="10">
    <source>
        <dbReference type="Pfam" id="PF04290"/>
    </source>
</evidence>
<keyword evidence="7 9" id="KW-0472">Membrane</keyword>
<organism evidence="11 12">
    <name type="scientific">Phreatobacter oligotrophus</name>
    <dbReference type="NCBI Taxonomy" id="1122261"/>
    <lineage>
        <taxon>Bacteria</taxon>
        <taxon>Pseudomonadati</taxon>
        <taxon>Pseudomonadota</taxon>
        <taxon>Alphaproteobacteria</taxon>
        <taxon>Hyphomicrobiales</taxon>
        <taxon>Phreatobacteraceae</taxon>
        <taxon>Phreatobacter</taxon>
    </lineage>
</organism>
<proteinExistence type="inferred from homology"/>
<comment type="subcellular location">
    <subcellularLocation>
        <location evidence="1 9">Cell inner membrane</location>
        <topology evidence="1 9">Multi-pass membrane protein</topology>
    </subcellularLocation>
</comment>
<comment type="function">
    <text evidence="9">Part of the tripartite ATP-independent periplasmic (TRAP) transport system.</text>
</comment>